<comment type="catalytic activity">
    <reaction evidence="12">
        <text>2'-deoxyribonucleotide-(2'-deoxyribose 5'-phosphate)-2'-deoxyribonucleotide-DNA = a 3'-end 2'-deoxyribonucleotide-(2,3-dehydro-2,3-deoxyribose 5'-phosphate)-DNA + a 5'-end 5'-phospho-2'-deoxyribonucleoside-DNA + H(+)</text>
        <dbReference type="Rhea" id="RHEA:66592"/>
        <dbReference type="Rhea" id="RHEA-COMP:13180"/>
        <dbReference type="Rhea" id="RHEA-COMP:16897"/>
        <dbReference type="Rhea" id="RHEA-COMP:17067"/>
        <dbReference type="ChEBI" id="CHEBI:15378"/>
        <dbReference type="ChEBI" id="CHEBI:136412"/>
        <dbReference type="ChEBI" id="CHEBI:157695"/>
        <dbReference type="ChEBI" id="CHEBI:167181"/>
        <dbReference type="EC" id="4.2.99.18"/>
    </reaction>
</comment>
<comment type="similarity">
    <text evidence="1 12">Belongs to the Nth/MutY family.</text>
</comment>
<dbReference type="Gene3D" id="1.10.1670.10">
    <property type="entry name" value="Helix-hairpin-Helix base-excision DNA repair enzymes (C-terminal)"/>
    <property type="match status" value="1"/>
</dbReference>
<dbReference type="GO" id="GO:0006285">
    <property type="term" value="P:base-excision repair, AP site formation"/>
    <property type="evidence" value="ECO:0007669"/>
    <property type="project" value="TreeGrafter"/>
</dbReference>
<dbReference type="EC" id="4.2.99.18" evidence="12"/>
<accession>A0A2D6YFQ9</accession>
<dbReference type="GO" id="GO:0019104">
    <property type="term" value="F:DNA N-glycosylase activity"/>
    <property type="evidence" value="ECO:0007669"/>
    <property type="project" value="UniProtKB-UniRule"/>
</dbReference>
<dbReference type="GO" id="GO:0046872">
    <property type="term" value="F:metal ion binding"/>
    <property type="evidence" value="ECO:0007669"/>
    <property type="project" value="UniProtKB-KW"/>
</dbReference>
<organism evidence="14 15">
    <name type="scientific">SAR324 cluster bacterium</name>
    <dbReference type="NCBI Taxonomy" id="2024889"/>
    <lineage>
        <taxon>Bacteria</taxon>
        <taxon>Deltaproteobacteria</taxon>
        <taxon>SAR324 cluster</taxon>
    </lineage>
</organism>
<evidence type="ECO:0000256" key="9">
    <source>
        <dbReference type="ARBA" id="ARBA00023204"/>
    </source>
</evidence>
<keyword evidence="8 12" id="KW-0238">DNA-binding</keyword>
<dbReference type="GO" id="GO:0003677">
    <property type="term" value="F:DNA binding"/>
    <property type="evidence" value="ECO:0007669"/>
    <property type="project" value="UniProtKB-UniRule"/>
</dbReference>
<dbReference type="InterPro" id="IPR005759">
    <property type="entry name" value="Nth"/>
</dbReference>
<dbReference type="NCBIfam" id="TIGR01083">
    <property type="entry name" value="nth"/>
    <property type="match status" value="1"/>
</dbReference>
<dbReference type="FunFam" id="1.10.1670.10:FF:000001">
    <property type="entry name" value="Endonuclease III"/>
    <property type="match status" value="1"/>
</dbReference>
<dbReference type="EMBL" id="NZEX01000009">
    <property type="protein sequence ID" value="MAH62012.1"/>
    <property type="molecule type" value="Genomic_DNA"/>
</dbReference>
<evidence type="ECO:0000256" key="4">
    <source>
        <dbReference type="ARBA" id="ARBA00022763"/>
    </source>
</evidence>
<evidence type="ECO:0000256" key="8">
    <source>
        <dbReference type="ARBA" id="ARBA00023125"/>
    </source>
</evidence>
<dbReference type="SMART" id="SM00525">
    <property type="entry name" value="FES"/>
    <property type="match status" value="1"/>
</dbReference>
<keyword evidence="10 12" id="KW-0456">Lyase</keyword>
<feature type="binding site" evidence="12">
    <location>
        <position position="197"/>
    </location>
    <ligand>
        <name>[4Fe-4S] cluster</name>
        <dbReference type="ChEBI" id="CHEBI:49883"/>
    </ligand>
</feature>
<keyword evidence="11 12" id="KW-0326">Glycosidase</keyword>
<keyword evidence="2 12" id="KW-0004">4Fe-4S</keyword>
<dbReference type="InterPro" id="IPR000445">
    <property type="entry name" value="HhH_motif"/>
</dbReference>
<feature type="binding site" evidence="12">
    <location>
        <position position="187"/>
    </location>
    <ligand>
        <name>[4Fe-4S] cluster</name>
        <dbReference type="ChEBI" id="CHEBI:49883"/>
    </ligand>
</feature>
<dbReference type="Pfam" id="PF10576">
    <property type="entry name" value="EndIII_4Fe-2S"/>
    <property type="match status" value="1"/>
</dbReference>
<dbReference type="PROSITE" id="PS00764">
    <property type="entry name" value="ENDONUCLEASE_III_1"/>
    <property type="match status" value="1"/>
</dbReference>
<dbReference type="Pfam" id="PF00730">
    <property type="entry name" value="HhH-GPD"/>
    <property type="match status" value="1"/>
</dbReference>
<dbReference type="Proteomes" id="UP000226525">
    <property type="component" value="Unassembled WGS sequence"/>
</dbReference>
<dbReference type="SUPFAM" id="SSF48150">
    <property type="entry name" value="DNA-glycosylase"/>
    <property type="match status" value="1"/>
</dbReference>
<dbReference type="FunFam" id="1.10.340.30:FF:000001">
    <property type="entry name" value="Endonuclease III"/>
    <property type="match status" value="1"/>
</dbReference>
<dbReference type="CDD" id="cd00056">
    <property type="entry name" value="ENDO3c"/>
    <property type="match status" value="1"/>
</dbReference>
<dbReference type="AlphaFoldDB" id="A0A2D6YFQ9"/>
<dbReference type="PANTHER" id="PTHR10359">
    <property type="entry name" value="A/G-SPECIFIC ADENINE GLYCOSYLASE/ENDONUCLEASE III"/>
    <property type="match status" value="1"/>
</dbReference>
<dbReference type="InterPro" id="IPR003651">
    <property type="entry name" value="Endonuclease3_FeS-loop_motif"/>
</dbReference>
<keyword evidence="7 12" id="KW-0411">Iron-sulfur</keyword>
<dbReference type="InterPro" id="IPR004036">
    <property type="entry name" value="Endonuclease-III-like_CS2"/>
</dbReference>
<reference evidence="15" key="1">
    <citation type="submission" date="2017-09" db="EMBL/GenBank/DDBJ databases">
        <title>The Reconstruction of 2,631 Draft Metagenome-Assembled Genomes from the Global Oceans.</title>
        <authorList>
            <person name="Tully B.J."/>
            <person name="Graham E.D."/>
            <person name="Heidelberg J.F."/>
        </authorList>
    </citation>
    <scope>NUCLEOTIDE SEQUENCE [LARGE SCALE GENOMIC DNA]</scope>
</reference>
<sequence length="214" mass="23753">MRAAEREQFFQNLSKAIPEPITELQHANTFELLIAIILSAQTTDAAVNKVTPSLFGNYPTPQKLAQTTPEKVLTHIKTLGLAPTKAKNIVKTARQLCEHHQGEIPEDSEALQALPGVGRKTANVLLNTAFGHPVIAVDTHVFRVSNRTGLACGKTVEEVDRKLARNVPPNWRKDAHHYLILQGRYTCKARKPLCGKCPVLHECSYPNKEIQKVN</sequence>
<dbReference type="Gene3D" id="1.10.340.30">
    <property type="entry name" value="Hypothetical protein, domain 2"/>
    <property type="match status" value="1"/>
</dbReference>
<comment type="cofactor">
    <cofactor evidence="12">
        <name>[4Fe-4S] cluster</name>
        <dbReference type="ChEBI" id="CHEBI:49883"/>
    </cofactor>
    <text evidence="12">Binds 1 [4Fe-4S] cluster.</text>
</comment>
<keyword evidence="5 12" id="KW-0378">Hydrolase</keyword>
<feature type="binding site" evidence="12">
    <location>
        <position position="194"/>
    </location>
    <ligand>
        <name>[4Fe-4S] cluster</name>
        <dbReference type="ChEBI" id="CHEBI:49883"/>
    </ligand>
</feature>
<evidence type="ECO:0000256" key="1">
    <source>
        <dbReference type="ARBA" id="ARBA00008343"/>
    </source>
</evidence>
<keyword evidence="6 12" id="KW-0408">Iron</keyword>
<evidence type="ECO:0000256" key="7">
    <source>
        <dbReference type="ARBA" id="ARBA00023014"/>
    </source>
</evidence>
<keyword evidence="9 12" id="KW-0234">DNA repair</keyword>
<dbReference type="GO" id="GO:0140078">
    <property type="term" value="F:class I DNA-(apurinic or apyrimidinic site) endonuclease activity"/>
    <property type="evidence" value="ECO:0007669"/>
    <property type="project" value="UniProtKB-EC"/>
</dbReference>
<proteinExistence type="inferred from homology"/>
<evidence type="ECO:0000256" key="6">
    <source>
        <dbReference type="ARBA" id="ARBA00023004"/>
    </source>
</evidence>
<dbReference type="InterPro" id="IPR003265">
    <property type="entry name" value="HhH-GPD_domain"/>
</dbReference>
<keyword evidence="14" id="KW-0540">Nuclease</keyword>
<keyword evidence="4 12" id="KW-0227">DNA damage</keyword>
<evidence type="ECO:0000256" key="3">
    <source>
        <dbReference type="ARBA" id="ARBA00022723"/>
    </source>
</evidence>
<evidence type="ECO:0000313" key="15">
    <source>
        <dbReference type="Proteomes" id="UP000226525"/>
    </source>
</evidence>
<evidence type="ECO:0000256" key="10">
    <source>
        <dbReference type="ARBA" id="ARBA00023239"/>
    </source>
</evidence>
<evidence type="ECO:0000256" key="12">
    <source>
        <dbReference type="HAMAP-Rule" id="MF_00942"/>
    </source>
</evidence>
<evidence type="ECO:0000256" key="11">
    <source>
        <dbReference type="ARBA" id="ARBA00023295"/>
    </source>
</evidence>
<comment type="caution">
    <text evidence="14">The sequence shown here is derived from an EMBL/GenBank/DDBJ whole genome shotgun (WGS) entry which is preliminary data.</text>
</comment>
<feature type="domain" description="HhH-GPD" evidence="13">
    <location>
        <begin position="38"/>
        <end position="185"/>
    </location>
</feature>
<dbReference type="InterPro" id="IPR023170">
    <property type="entry name" value="HhH_base_excis_C"/>
</dbReference>
<feature type="binding site" evidence="12">
    <location>
        <position position="203"/>
    </location>
    <ligand>
        <name>[4Fe-4S] cluster</name>
        <dbReference type="ChEBI" id="CHEBI:49883"/>
    </ligand>
</feature>
<evidence type="ECO:0000313" key="14">
    <source>
        <dbReference type="EMBL" id="MAH62012.1"/>
    </source>
</evidence>
<dbReference type="PROSITE" id="PS01155">
    <property type="entry name" value="ENDONUCLEASE_III_2"/>
    <property type="match status" value="1"/>
</dbReference>
<dbReference type="PIRSF" id="PIRSF001435">
    <property type="entry name" value="Nth"/>
    <property type="match status" value="1"/>
</dbReference>
<dbReference type="InterPro" id="IPR004035">
    <property type="entry name" value="Endouclease-III_FeS-bd_BS"/>
</dbReference>
<protein>
    <recommendedName>
        <fullName evidence="12">Endonuclease III</fullName>
        <ecNumber evidence="12">4.2.99.18</ecNumber>
    </recommendedName>
    <alternativeName>
        <fullName evidence="12">DNA-(apurinic or apyrimidinic site) lyase</fullName>
    </alternativeName>
</protein>
<dbReference type="HAMAP" id="MF_00942">
    <property type="entry name" value="Nth"/>
    <property type="match status" value="1"/>
</dbReference>
<comment type="function">
    <text evidence="12">DNA repair enzyme that has both DNA N-glycosylase activity and AP-lyase activity. The DNA N-glycosylase activity releases various damaged pyrimidines from DNA by cleaving the N-glycosidic bond, leaving an AP (apurinic/apyrimidinic) site. The AP-lyase activity cleaves the phosphodiester bond 3' to the AP site by a beta-elimination, leaving a 3'-terminal unsaturated sugar and a product with a terminal 5'-phosphate.</text>
</comment>
<dbReference type="PANTHER" id="PTHR10359:SF18">
    <property type="entry name" value="ENDONUCLEASE III"/>
    <property type="match status" value="1"/>
</dbReference>
<dbReference type="GO" id="GO:0051539">
    <property type="term" value="F:4 iron, 4 sulfur cluster binding"/>
    <property type="evidence" value="ECO:0007669"/>
    <property type="project" value="UniProtKB-UniRule"/>
</dbReference>
<dbReference type="SMART" id="SM00478">
    <property type="entry name" value="ENDO3c"/>
    <property type="match status" value="1"/>
</dbReference>
<evidence type="ECO:0000259" key="13">
    <source>
        <dbReference type="SMART" id="SM00478"/>
    </source>
</evidence>
<evidence type="ECO:0000256" key="5">
    <source>
        <dbReference type="ARBA" id="ARBA00022801"/>
    </source>
</evidence>
<keyword evidence="3 12" id="KW-0479">Metal-binding</keyword>
<evidence type="ECO:0000256" key="2">
    <source>
        <dbReference type="ARBA" id="ARBA00022485"/>
    </source>
</evidence>
<gene>
    <name evidence="12 14" type="primary">nth</name>
    <name evidence="14" type="ORF">CMN54_00900</name>
</gene>
<dbReference type="Pfam" id="PF00633">
    <property type="entry name" value="HHH"/>
    <property type="match status" value="1"/>
</dbReference>
<dbReference type="InterPro" id="IPR011257">
    <property type="entry name" value="DNA_glycosylase"/>
</dbReference>
<name>A0A2D6YFQ9_9DELT</name>
<keyword evidence="14" id="KW-0255">Endonuclease</keyword>